<dbReference type="RefSeq" id="WP_249915904.1">
    <property type="nucleotide sequence ID" value="NZ_JAMGBB010000001.1"/>
</dbReference>
<dbReference type="PROSITE" id="PS52015">
    <property type="entry name" value="TONB_CTD"/>
    <property type="match status" value="1"/>
</dbReference>
<gene>
    <name evidence="7" type="ORF">LZ518_10300</name>
</gene>
<keyword evidence="4 5" id="KW-0472">Membrane</keyword>
<organism evidence="7 8">
    <name type="scientific">Sphingomonas brevis</name>
    <dbReference type="NCBI Taxonomy" id="2908206"/>
    <lineage>
        <taxon>Bacteria</taxon>
        <taxon>Pseudomonadati</taxon>
        <taxon>Pseudomonadota</taxon>
        <taxon>Alphaproteobacteria</taxon>
        <taxon>Sphingomonadales</taxon>
        <taxon>Sphingomonadaceae</taxon>
        <taxon>Sphingomonas</taxon>
    </lineage>
</organism>
<evidence type="ECO:0000313" key="7">
    <source>
        <dbReference type="EMBL" id="MCL6741523.1"/>
    </source>
</evidence>
<dbReference type="SUPFAM" id="SSF74653">
    <property type="entry name" value="TolA/TonB C-terminal domain"/>
    <property type="match status" value="1"/>
</dbReference>
<reference evidence="7" key="1">
    <citation type="submission" date="2022-05" db="EMBL/GenBank/DDBJ databases">
        <authorList>
            <person name="Jo J.-H."/>
            <person name="Im W.-T."/>
        </authorList>
    </citation>
    <scope>NUCLEOTIDE SEQUENCE</scope>
    <source>
        <strain evidence="7">RB56-2</strain>
    </source>
</reference>
<evidence type="ECO:0000256" key="3">
    <source>
        <dbReference type="ARBA" id="ARBA00022989"/>
    </source>
</evidence>
<dbReference type="NCBIfam" id="TIGR01352">
    <property type="entry name" value="tonB_Cterm"/>
    <property type="match status" value="1"/>
</dbReference>
<evidence type="ECO:0000259" key="6">
    <source>
        <dbReference type="PROSITE" id="PS52015"/>
    </source>
</evidence>
<dbReference type="InterPro" id="IPR006260">
    <property type="entry name" value="TonB/TolA_C"/>
</dbReference>
<dbReference type="EMBL" id="JAMGBB010000001">
    <property type="protein sequence ID" value="MCL6741523.1"/>
    <property type="molecule type" value="Genomic_DNA"/>
</dbReference>
<sequence>MLAYAADSPRTAERTGSPKALTLIVAGHALALAAVLTARPEIIERMLPKPITVVDVRVPPPEPAEQVKPLPRRPITQPSFIDQERPIIDMGQQLQTQIDTDPSIADIGAVIGSGPTIAIDPPRHVPVMTGPRLATSEESLKPPYPNDKLRAEEEATLRLKLTIDARGRVTAVDPVGAADPSFLAAARKHIIRSWRYKPATEDGVAIPTTTMISLSFRLEDV</sequence>
<dbReference type="InterPro" id="IPR037682">
    <property type="entry name" value="TonB_C"/>
</dbReference>
<evidence type="ECO:0000256" key="4">
    <source>
        <dbReference type="ARBA" id="ARBA00023136"/>
    </source>
</evidence>
<evidence type="ECO:0000313" key="8">
    <source>
        <dbReference type="Proteomes" id="UP001165383"/>
    </source>
</evidence>
<keyword evidence="8" id="KW-1185">Reference proteome</keyword>
<dbReference type="Proteomes" id="UP001165383">
    <property type="component" value="Unassembled WGS sequence"/>
</dbReference>
<keyword evidence="2 5" id="KW-0812">Transmembrane</keyword>
<dbReference type="Pfam" id="PF03544">
    <property type="entry name" value="TonB_C"/>
    <property type="match status" value="1"/>
</dbReference>
<comment type="subcellular location">
    <subcellularLocation>
        <location evidence="1">Membrane</location>
        <topology evidence="1">Single-pass membrane protein</topology>
    </subcellularLocation>
</comment>
<evidence type="ECO:0000256" key="5">
    <source>
        <dbReference type="SAM" id="Phobius"/>
    </source>
</evidence>
<comment type="caution">
    <text evidence="7">The sequence shown here is derived from an EMBL/GenBank/DDBJ whole genome shotgun (WGS) entry which is preliminary data.</text>
</comment>
<protein>
    <submittedName>
        <fullName evidence="7">TonB family protein</fullName>
    </submittedName>
</protein>
<dbReference type="Gene3D" id="3.30.1150.10">
    <property type="match status" value="1"/>
</dbReference>
<keyword evidence="3 5" id="KW-1133">Transmembrane helix</keyword>
<evidence type="ECO:0000256" key="1">
    <source>
        <dbReference type="ARBA" id="ARBA00004167"/>
    </source>
</evidence>
<feature type="domain" description="TonB C-terminal" evidence="6">
    <location>
        <begin position="129"/>
        <end position="221"/>
    </location>
</feature>
<accession>A0ABT0SB13</accession>
<feature type="transmembrane region" description="Helical" evidence="5">
    <location>
        <begin position="20"/>
        <end position="38"/>
    </location>
</feature>
<evidence type="ECO:0000256" key="2">
    <source>
        <dbReference type="ARBA" id="ARBA00022692"/>
    </source>
</evidence>
<proteinExistence type="predicted"/>
<name>A0ABT0SB13_9SPHN</name>